<gene>
    <name evidence="1" type="ORF">LPU83_pLPU83c_0358</name>
</gene>
<protein>
    <submittedName>
        <fullName evidence="1">Uncharacterized protein</fullName>
    </submittedName>
</protein>
<dbReference type="KEGG" id="rhl:LPU83_pLPU83c_0358"/>
<geneLocation type="plasmid" evidence="1 2">
    <name>pLPU83c</name>
</geneLocation>
<organism evidence="1 2">
    <name type="scientific">Rhizobium favelukesii</name>
    <dbReference type="NCBI Taxonomy" id="348824"/>
    <lineage>
        <taxon>Bacteria</taxon>
        <taxon>Pseudomonadati</taxon>
        <taxon>Pseudomonadota</taxon>
        <taxon>Alphaproteobacteria</taxon>
        <taxon>Hyphomicrobiales</taxon>
        <taxon>Rhizobiaceae</taxon>
        <taxon>Rhizobium/Agrobacterium group</taxon>
        <taxon>Rhizobium</taxon>
    </lineage>
</organism>
<keyword evidence="2" id="KW-1185">Reference proteome</keyword>
<name>W6RKX5_9HYPH</name>
<evidence type="ECO:0000313" key="1">
    <source>
        <dbReference type="EMBL" id="CDM60920.1"/>
    </source>
</evidence>
<dbReference type="PATRIC" id="fig|348824.6.peg.5080"/>
<dbReference type="AlphaFoldDB" id="W6RKX5"/>
<dbReference type="Proteomes" id="UP000019443">
    <property type="component" value="Plasmid pLPU83c"/>
</dbReference>
<proteinExistence type="predicted"/>
<evidence type="ECO:0000313" key="2">
    <source>
        <dbReference type="Proteomes" id="UP000019443"/>
    </source>
</evidence>
<sequence>MVRRLTVGERRFRTAAAAPRVEHYRKGGGTPLRLEHTLTIIVISQKPRESCRG</sequence>
<dbReference type="HOGENOM" id="CLU_3065549_0_0_5"/>
<accession>W6RKX5</accession>
<dbReference type="EMBL" id="HG916854">
    <property type="protein sequence ID" value="CDM60920.1"/>
    <property type="molecule type" value="Genomic_DNA"/>
</dbReference>
<keyword evidence="1" id="KW-0614">Plasmid</keyword>
<reference evidence="1" key="1">
    <citation type="submission" date="2013-11" db="EMBL/GenBank/DDBJ databases">
        <title>Draft genome sequence of the broad-host-range Rhizobium sp. LPU83 strain, a member of the low-genetic diversity Oregon-like Rhizobium sp. group.</title>
        <authorList>
            <person name="Wibberg D."/>
            <person name="Puehler A."/>
            <person name="Schlueter A."/>
        </authorList>
    </citation>
    <scope>NUCLEOTIDE SEQUENCE [LARGE SCALE GENOMIC DNA]</scope>
    <source>
        <strain evidence="1">LPU83</strain>
        <plasmid evidence="1">pLPU83c</plasmid>
    </source>
</reference>